<dbReference type="Gene3D" id="3.40.50.300">
    <property type="entry name" value="P-loop containing nucleotide triphosphate hydrolases"/>
    <property type="match status" value="1"/>
</dbReference>
<proteinExistence type="predicted"/>
<dbReference type="Pfam" id="PF13671">
    <property type="entry name" value="AAA_33"/>
    <property type="match status" value="1"/>
</dbReference>
<reference evidence="1" key="1">
    <citation type="submission" date="2021-01" db="EMBL/GenBank/DDBJ databases">
        <authorList>
            <person name="Corre E."/>
            <person name="Pelletier E."/>
            <person name="Niang G."/>
            <person name="Scheremetjew M."/>
            <person name="Finn R."/>
            <person name="Kale V."/>
            <person name="Holt S."/>
            <person name="Cochrane G."/>
            <person name="Meng A."/>
            <person name="Brown T."/>
            <person name="Cohen L."/>
        </authorList>
    </citation>
    <scope>NUCLEOTIDE SEQUENCE</scope>
    <source>
        <strain evidence="1">OF101</strain>
    </source>
</reference>
<dbReference type="SUPFAM" id="SSF52540">
    <property type="entry name" value="P-loop containing nucleoside triphosphate hydrolases"/>
    <property type="match status" value="1"/>
</dbReference>
<dbReference type="EMBL" id="HBGE01109989">
    <property type="protein sequence ID" value="CAD9188793.1"/>
    <property type="molecule type" value="Transcribed_RNA"/>
</dbReference>
<name>A0A7S1WV57_ALECA</name>
<dbReference type="AlphaFoldDB" id="A0A7S1WV57"/>
<protein>
    <recommendedName>
        <fullName evidence="2">Zeta toxin domain-containing protein</fullName>
    </recommendedName>
</protein>
<gene>
    <name evidence="1" type="ORF">ACAT0790_LOCUS65567</name>
</gene>
<organism evidence="1">
    <name type="scientific">Alexandrium catenella</name>
    <name type="common">Red tide dinoflagellate</name>
    <name type="synonym">Gonyaulax catenella</name>
    <dbReference type="NCBI Taxonomy" id="2925"/>
    <lineage>
        <taxon>Eukaryota</taxon>
        <taxon>Sar</taxon>
        <taxon>Alveolata</taxon>
        <taxon>Dinophyceae</taxon>
        <taxon>Gonyaulacales</taxon>
        <taxon>Pyrocystaceae</taxon>
        <taxon>Alexandrium</taxon>
    </lineage>
</organism>
<sequence>MADTPNLQIIYVTGHNSSGKTTLCQQLAEKHADQGWHFIDGDDFRNANPELSQSLIDASRRVTGKMRGTLGSDSEQLVEEVRQHAAEIRAAWEPHFTGMFRKLREEMVATGRHKLVFPYHCYQPWTLDLLRQVFPGGPSNCKVVEVEVTRALMKERFFQREVKAGLDHEKQWREDEGERFKMCRERYGPEYKGNEENYKDFLEWRFMFHREEIKADEEAGVYVVNNDSFDAAEKLEKLFSG</sequence>
<accession>A0A7S1WV57</accession>
<evidence type="ECO:0000313" key="1">
    <source>
        <dbReference type="EMBL" id="CAD9188793.1"/>
    </source>
</evidence>
<evidence type="ECO:0008006" key="2">
    <source>
        <dbReference type="Google" id="ProtNLM"/>
    </source>
</evidence>
<dbReference type="InterPro" id="IPR027417">
    <property type="entry name" value="P-loop_NTPase"/>
</dbReference>